<dbReference type="GO" id="GO:0019856">
    <property type="term" value="P:pyrimidine nucleobase biosynthetic process"/>
    <property type="evidence" value="ECO:0007669"/>
    <property type="project" value="TreeGrafter"/>
</dbReference>
<evidence type="ECO:0000256" key="3">
    <source>
        <dbReference type="SAM" id="MobiDB-lite"/>
    </source>
</evidence>
<organism evidence="4 5">
    <name type="scientific">Talaromyces islandicus</name>
    <name type="common">Penicillium islandicum</name>
    <dbReference type="NCBI Taxonomy" id="28573"/>
    <lineage>
        <taxon>Eukaryota</taxon>
        <taxon>Fungi</taxon>
        <taxon>Dikarya</taxon>
        <taxon>Ascomycota</taxon>
        <taxon>Pezizomycotina</taxon>
        <taxon>Eurotiomycetes</taxon>
        <taxon>Eurotiomycetidae</taxon>
        <taxon>Eurotiales</taxon>
        <taxon>Trichocomaceae</taxon>
        <taxon>Talaromyces</taxon>
        <taxon>Talaromyces sect. Islandici</taxon>
    </lineage>
</organism>
<dbReference type="OMA" id="HRFLLWE"/>
<sequence length="438" mass="48236">MDSKTADSSFPVNPIVTYLRQLKESKPGLPHRQLVCVSPASAITTTAGLLRMANLVGPYIAILCVQADIIDDWSPATRTALVAVSKKHSFLLWEGGRQFLLMGNAVSTQMLLDRRRRKREQIDIIKQQYTKGVISIASWANMATLWPSSAEAHMQESDIAISALRHAARETVTRVAQVIRTEITSDSQSREHDNQDGDNEDDSSSGSVVVAVDSTPLPPAELSTGSLELPARRTSTISLTHSIVQRSDPSPKFAAQETTGVLQDDVNFAQDAEWSKQSLELPELARGLVLGLPQRGDSSFASVWYRDSCIAAGRANRDFVVGFFCLESFLDVSSDPGLLSPSVPPPPERQISKIDQEKDQSFVIFSRLPYDWRQVRATHFNTYDDEVDLEDPEGANIEAKLLHTLMDKAMNSIKEVDEGENSQPRSNGLLHVPVVTLG</sequence>
<dbReference type="Gene3D" id="3.20.20.70">
    <property type="entry name" value="Aldolase class I"/>
    <property type="match status" value="1"/>
</dbReference>
<keyword evidence="5" id="KW-1185">Reference proteome</keyword>
<dbReference type="OrthoDB" id="10263753at2759"/>
<dbReference type="AlphaFoldDB" id="A0A0U1M344"/>
<evidence type="ECO:0000256" key="2">
    <source>
        <dbReference type="ARBA" id="ARBA00022975"/>
    </source>
</evidence>
<evidence type="ECO:0000256" key="1">
    <source>
        <dbReference type="ARBA" id="ARBA00004725"/>
    </source>
</evidence>
<proteinExistence type="predicted"/>
<dbReference type="PANTHER" id="PTHR19278">
    <property type="entry name" value="OROTATE PHOSPHORIBOSYLTRANSFERASE"/>
    <property type="match status" value="1"/>
</dbReference>
<name>A0A0U1M344_TALIS</name>
<comment type="pathway">
    <text evidence="1">Pyrimidine metabolism; UMP biosynthesis via de novo pathway.</text>
</comment>
<protein>
    <submittedName>
        <fullName evidence="4">Uncharacterized protein</fullName>
    </submittedName>
</protein>
<keyword evidence="2" id="KW-0665">Pyrimidine biosynthesis</keyword>
<dbReference type="InterPro" id="IPR013785">
    <property type="entry name" value="Aldolase_TIM"/>
</dbReference>
<dbReference type="STRING" id="28573.A0A0U1M344"/>
<evidence type="ECO:0000313" key="4">
    <source>
        <dbReference type="EMBL" id="CRG89456.1"/>
    </source>
</evidence>
<dbReference type="GO" id="GO:0004588">
    <property type="term" value="F:orotate phosphoribosyltransferase activity"/>
    <property type="evidence" value="ECO:0007669"/>
    <property type="project" value="TreeGrafter"/>
</dbReference>
<feature type="compositionally biased region" description="Low complexity" evidence="3">
    <location>
        <begin position="204"/>
        <end position="214"/>
    </location>
</feature>
<feature type="region of interest" description="Disordered" evidence="3">
    <location>
        <begin position="416"/>
        <end position="438"/>
    </location>
</feature>
<evidence type="ECO:0000313" key="5">
    <source>
        <dbReference type="Proteomes" id="UP000054383"/>
    </source>
</evidence>
<gene>
    <name evidence="4" type="ORF">PISL3812_06492</name>
</gene>
<feature type="region of interest" description="Disordered" evidence="3">
    <location>
        <begin position="182"/>
        <end position="228"/>
    </location>
</feature>
<dbReference type="PANTHER" id="PTHR19278:SF9">
    <property type="entry name" value="URIDINE 5'-MONOPHOSPHATE SYNTHASE"/>
    <property type="match status" value="1"/>
</dbReference>
<dbReference type="GO" id="GO:0006222">
    <property type="term" value="P:UMP biosynthetic process"/>
    <property type="evidence" value="ECO:0007669"/>
    <property type="project" value="TreeGrafter"/>
</dbReference>
<dbReference type="EMBL" id="CVMT01000006">
    <property type="protein sequence ID" value="CRG89456.1"/>
    <property type="molecule type" value="Genomic_DNA"/>
</dbReference>
<accession>A0A0U1M344</accession>
<dbReference type="Proteomes" id="UP000054383">
    <property type="component" value="Unassembled WGS sequence"/>
</dbReference>
<reference evidence="4 5" key="1">
    <citation type="submission" date="2015-04" db="EMBL/GenBank/DDBJ databases">
        <authorList>
            <person name="Syromyatnikov M.Y."/>
            <person name="Popov V.N."/>
        </authorList>
    </citation>
    <scope>NUCLEOTIDE SEQUENCE [LARGE SCALE GENOMIC DNA]</scope>
    <source>
        <strain evidence="4">WF-38-12</strain>
    </source>
</reference>